<sequence length="171" mass="18165">MNTGRLLLLPDDPEAPERERRLAARGLGAAPVPALDAHAARLAAGAGAPFAGVNFVHTDHQYLAGLHPRGVPAAARRVARAHGFSPYVVVRRKALVLDDVRDYPRFSPNEAVDFSGIRAYLGAPLTDHDGFVLGTLWAAAREPRDWGREALALVKTLAAEVAPLVRGTAGA</sequence>
<comment type="caution">
    <text evidence="2">The sequence shown here is derived from an EMBL/GenBank/DDBJ whole genome shotgun (WGS) entry which is preliminary data.</text>
</comment>
<feature type="domain" description="GAF" evidence="1">
    <location>
        <begin position="37"/>
        <end position="162"/>
    </location>
</feature>
<dbReference type="InterPro" id="IPR003018">
    <property type="entry name" value="GAF"/>
</dbReference>
<dbReference type="PANTHER" id="PTHR43102:SF2">
    <property type="entry name" value="GAF DOMAIN-CONTAINING PROTEIN"/>
    <property type="match status" value="1"/>
</dbReference>
<evidence type="ECO:0000313" key="3">
    <source>
        <dbReference type="Proteomes" id="UP001183607"/>
    </source>
</evidence>
<name>A0ABD5E1Q9_9ACTN</name>
<dbReference type="PANTHER" id="PTHR43102">
    <property type="entry name" value="SLR1143 PROTEIN"/>
    <property type="match status" value="1"/>
</dbReference>
<evidence type="ECO:0000313" key="2">
    <source>
        <dbReference type="EMBL" id="MDT0414742.1"/>
    </source>
</evidence>
<dbReference type="RefSeq" id="WP_043253947.1">
    <property type="nucleotide sequence ID" value="NZ_JAVRER010000005.1"/>
</dbReference>
<gene>
    <name evidence="2" type="ORF">RM574_04500</name>
</gene>
<dbReference type="InterPro" id="IPR029016">
    <property type="entry name" value="GAF-like_dom_sf"/>
</dbReference>
<dbReference type="SUPFAM" id="SSF55781">
    <property type="entry name" value="GAF domain-like"/>
    <property type="match status" value="1"/>
</dbReference>
<evidence type="ECO:0000259" key="1">
    <source>
        <dbReference type="Pfam" id="PF01590"/>
    </source>
</evidence>
<dbReference type="Gene3D" id="3.30.450.40">
    <property type="match status" value="1"/>
</dbReference>
<organism evidence="2 3">
    <name type="scientific">Streptomyces evansiae</name>
    <dbReference type="NCBI Taxonomy" id="3075535"/>
    <lineage>
        <taxon>Bacteria</taxon>
        <taxon>Bacillati</taxon>
        <taxon>Actinomycetota</taxon>
        <taxon>Actinomycetes</taxon>
        <taxon>Kitasatosporales</taxon>
        <taxon>Streptomycetaceae</taxon>
        <taxon>Streptomyces</taxon>
    </lineage>
</organism>
<dbReference type="Pfam" id="PF01590">
    <property type="entry name" value="GAF"/>
    <property type="match status" value="1"/>
</dbReference>
<protein>
    <submittedName>
        <fullName evidence="2">GAF domain-containing protein</fullName>
    </submittedName>
</protein>
<proteinExistence type="predicted"/>
<dbReference type="Proteomes" id="UP001183607">
    <property type="component" value="Unassembled WGS sequence"/>
</dbReference>
<accession>A0ABD5E1Q9</accession>
<dbReference type="EMBL" id="JAVRER010000005">
    <property type="protein sequence ID" value="MDT0414742.1"/>
    <property type="molecule type" value="Genomic_DNA"/>
</dbReference>
<reference evidence="3" key="1">
    <citation type="submission" date="2023-07" db="EMBL/GenBank/DDBJ databases">
        <title>30 novel species of actinomycetes from the DSMZ collection.</title>
        <authorList>
            <person name="Nouioui I."/>
        </authorList>
    </citation>
    <scope>NUCLEOTIDE SEQUENCE [LARGE SCALE GENOMIC DNA]</scope>
    <source>
        <strain evidence="3">DSM 41982</strain>
    </source>
</reference>
<dbReference type="AlphaFoldDB" id="A0ABD5E1Q9"/>